<proteinExistence type="predicted"/>
<protein>
    <submittedName>
        <fullName evidence="2">DZF domain-containing protein</fullName>
    </submittedName>
</protein>
<accession>A0A1I7UP26</accession>
<dbReference type="AlphaFoldDB" id="A0A1I7UP26"/>
<organism evidence="1 2">
    <name type="scientific">Caenorhabditis tropicalis</name>
    <dbReference type="NCBI Taxonomy" id="1561998"/>
    <lineage>
        <taxon>Eukaryota</taxon>
        <taxon>Metazoa</taxon>
        <taxon>Ecdysozoa</taxon>
        <taxon>Nematoda</taxon>
        <taxon>Chromadorea</taxon>
        <taxon>Rhabditida</taxon>
        <taxon>Rhabditina</taxon>
        <taxon>Rhabditomorpha</taxon>
        <taxon>Rhabditoidea</taxon>
        <taxon>Rhabditidae</taxon>
        <taxon>Peloderinae</taxon>
        <taxon>Caenorhabditis</taxon>
    </lineage>
</organism>
<dbReference type="Proteomes" id="UP000095282">
    <property type="component" value="Unplaced"/>
</dbReference>
<evidence type="ECO:0000313" key="1">
    <source>
        <dbReference type="Proteomes" id="UP000095282"/>
    </source>
</evidence>
<name>A0A1I7UP26_9PELO</name>
<evidence type="ECO:0000313" key="2">
    <source>
        <dbReference type="WBParaSite" id="Csp11.Scaffold630.g17914.t1"/>
    </source>
</evidence>
<sequence length="77" mass="8656">MLHPIVQTAINIVRTRDFEPKTPGVTKGTTVVQEGPCKEQLDDALLKLVNQAVIEEREVERGKRQDGTKVAKQLFKD</sequence>
<reference evidence="2" key="1">
    <citation type="submission" date="2016-11" db="UniProtKB">
        <authorList>
            <consortium name="WormBaseParasite"/>
        </authorList>
    </citation>
    <scope>IDENTIFICATION</scope>
</reference>
<keyword evidence="1" id="KW-1185">Reference proteome</keyword>
<dbReference type="WBParaSite" id="Csp11.Scaffold630.g17914.t1">
    <property type="protein sequence ID" value="Csp11.Scaffold630.g17914.t1"/>
    <property type="gene ID" value="Csp11.Scaffold630.g17914"/>
</dbReference>